<feature type="domain" description="Reverse transcriptase" evidence="2">
    <location>
        <begin position="1"/>
        <end position="262"/>
    </location>
</feature>
<gene>
    <name evidence="3" type="ORF">NDU88_004206</name>
</gene>
<dbReference type="InterPro" id="IPR000477">
    <property type="entry name" value="RT_dom"/>
</dbReference>
<feature type="region of interest" description="Disordered" evidence="1">
    <location>
        <begin position="243"/>
        <end position="272"/>
    </location>
</feature>
<dbReference type="Proteomes" id="UP001066276">
    <property type="component" value="Chromosome 9"/>
</dbReference>
<evidence type="ECO:0000313" key="3">
    <source>
        <dbReference type="EMBL" id="KAJ1106808.1"/>
    </source>
</evidence>
<dbReference type="PROSITE" id="PS50878">
    <property type="entry name" value="RT_POL"/>
    <property type="match status" value="1"/>
</dbReference>
<sequence>MEVLPNPDIRVKDAKSKEKGEPERRRALEEEEGGGTEPEIARSKEAEERNGAEGEKIGGVGVKQIPTYLKDTTDALVLLDSMPFDKNAELITLDVKSLYTNIPQEATLGVICELLEANMSDSRTPPEFILDLAHLALTRNYFEFENQFYLQIQGTSMGSTFAPSLACLYVDNFERQVILHEENPYLEQIRLWKRYIDYILLIWTCSREEAHTFVAWLNTANPAKMRCVTYQLHWTLGTPFPRVQSAHPLRPDRRSQASGRSRPGTGYAGDLD</sequence>
<dbReference type="PANTHER" id="PTHR21301:SF10">
    <property type="entry name" value="REVERSE TRANSCRIPTASE DOMAIN-CONTAINING PROTEIN"/>
    <property type="match status" value="1"/>
</dbReference>
<dbReference type="EMBL" id="JANPWB010000013">
    <property type="protein sequence ID" value="KAJ1106808.1"/>
    <property type="molecule type" value="Genomic_DNA"/>
</dbReference>
<feature type="compositionally biased region" description="Basic and acidic residues" evidence="1">
    <location>
        <begin position="39"/>
        <end position="56"/>
    </location>
</feature>
<protein>
    <recommendedName>
        <fullName evidence="2">Reverse transcriptase domain-containing protein</fullName>
    </recommendedName>
</protein>
<organism evidence="3 4">
    <name type="scientific">Pleurodeles waltl</name>
    <name type="common">Iberian ribbed newt</name>
    <dbReference type="NCBI Taxonomy" id="8319"/>
    <lineage>
        <taxon>Eukaryota</taxon>
        <taxon>Metazoa</taxon>
        <taxon>Chordata</taxon>
        <taxon>Craniata</taxon>
        <taxon>Vertebrata</taxon>
        <taxon>Euteleostomi</taxon>
        <taxon>Amphibia</taxon>
        <taxon>Batrachia</taxon>
        <taxon>Caudata</taxon>
        <taxon>Salamandroidea</taxon>
        <taxon>Salamandridae</taxon>
        <taxon>Pleurodelinae</taxon>
        <taxon>Pleurodeles</taxon>
    </lineage>
</organism>
<accession>A0AAV7MSZ8</accession>
<evidence type="ECO:0000259" key="2">
    <source>
        <dbReference type="PROSITE" id="PS50878"/>
    </source>
</evidence>
<feature type="region of interest" description="Disordered" evidence="1">
    <location>
        <begin position="1"/>
        <end position="57"/>
    </location>
</feature>
<comment type="caution">
    <text evidence="3">The sequence shown here is derived from an EMBL/GenBank/DDBJ whole genome shotgun (WGS) entry which is preliminary data.</text>
</comment>
<keyword evidence="4" id="KW-1185">Reference proteome</keyword>
<evidence type="ECO:0000256" key="1">
    <source>
        <dbReference type="SAM" id="MobiDB-lite"/>
    </source>
</evidence>
<evidence type="ECO:0000313" key="4">
    <source>
        <dbReference type="Proteomes" id="UP001066276"/>
    </source>
</evidence>
<dbReference type="PANTHER" id="PTHR21301">
    <property type="entry name" value="REVERSE TRANSCRIPTASE"/>
    <property type="match status" value="1"/>
</dbReference>
<reference evidence="3" key="1">
    <citation type="journal article" date="2022" name="bioRxiv">
        <title>Sequencing and chromosome-scale assembly of the giantPleurodeles waltlgenome.</title>
        <authorList>
            <person name="Brown T."/>
            <person name="Elewa A."/>
            <person name="Iarovenko S."/>
            <person name="Subramanian E."/>
            <person name="Araus A.J."/>
            <person name="Petzold A."/>
            <person name="Susuki M."/>
            <person name="Suzuki K.-i.T."/>
            <person name="Hayashi T."/>
            <person name="Toyoda A."/>
            <person name="Oliveira C."/>
            <person name="Osipova E."/>
            <person name="Leigh N.D."/>
            <person name="Simon A."/>
            <person name="Yun M.H."/>
        </authorList>
    </citation>
    <scope>NUCLEOTIDE SEQUENCE</scope>
    <source>
        <strain evidence="3">20211129_DDA</strain>
        <tissue evidence="3">Liver</tissue>
    </source>
</reference>
<dbReference type="AlphaFoldDB" id="A0AAV7MSZ8"/>
<feature type="compositionally biased region" description="Basic and acidic residues" evidence="1">
    <location>
        <begin position="9"/>
        <end position="28"/>
    </location>
</feature>
<proteinExistence type="predicted"/>
<name>A0AAV7MSZ8_PLEWA</name>